<dbReference type="AlphaFoldDB" id="A0A2R4P3A6"/>
<evidence type="ECO:0000313" key="3">
    <source>
        <dbReference type="Proteomes" id="UP000241854"/>
    </source>
</evidence>
<name>A0A2R4P3A6_9BACT</name>
<feature type="domain" description="YopX protein" evidence="1">
    <location>
        <begin position="1"/>
        <end position="92"/>
    </location>
</feature>
<keyword evidence="2" id="KW-0614">Plasmid</keyword>
<gene>
    <name evidence="2" type="ORF">CCS77_2128</name>
</gene>
<dbReference type="Proteomes" id="UP000241854">
    <property type="component" value="Plasmid pICON"/>
</dbReference>
<geneLocation type="plasmid" evidence="3">
    <name>picon</name>
</geneLocation>
<dbReference type="InterPro" id="IPR023385">
    <property type="entry name" value="YopX-like_C"/>
</dbReference>
<proteinExistence type="predicted"/>
<evidence type="ECO:0000313" key="2">
    <source>
        <dbReference type="EMBL" id="AVX45134.1"/>
    </source>
</evidence>
<organism evidence="2 3">
    <name type="scientific">Campylobacter concisus</name>
    <dbReference type="NCBI Taxonomy" id="199"/>
    <lineage>
        <taxon>Bacteria</taxon>
        <taxon>Pseudomonadati</taxon>
        <taxon>Campylobacterota</taxon>
        <taxon>Epsilonproteobacteria</taxon>
        <taxon>Campylobacterales</taxon>
        <taxon>Campylobacteraceae</taxon>
        <taxon>Campylobacter</taxon>
    </lineage>
</organism>
<evidence type="ECO:0000259" key="1">
    <source>
        <dbReference type="Pfam" id="PF09643"/>
    </source>
</evidence>
<dbReference type="Gene3D" id="2.30.30.290">
    <property type="entry name" value="YopX-like domains"/>
    <property type="match status" value="1"/>
</dbReference>
<dbReference type="SUPFAM" id="SSF159006">
    <property type="entry name" value="YopX-like"/>
    <property type="match status" value="1"/>
</dbReference>
<reference evidence="2 3" key="1">
    <citation type="journal article" date="2018" name="Emerg. Microbes Infect.">
        <title>Genomic analysis of oral Campylobacter concisus strains identified a potential bacterial molecular marker associated with active Crohn's disease.</title>
        <authorList>
            <person name="Liu F."/>
            <person name="Ma R."/>
            <person name="Tay C.Y.A."/>
            <person name="Octavia S."/>
            <person name="Lan R."/>
            <person name="Chung H.K.L."/>
            <person name="Riordan S.M."/>
            <person name="Grimm M.C."/>
            <person name="Leong R.W."/>
            <person name="Tanaka M.M."/>
            <person name="Connor S."/>
            <person name="Zhang L."/>
        </authorList>
    </citation>
    <scope>NUCLEOTIDE SEQUENCE [LARGE SCALE GENOMIC DNA]</scope>
    <source>
        <strain evidence="2 3">P2CDO4</strain>
        <plasmid evidence="2">pICON</plasmid>
    </source>
</reference>
<sequence length="93" mass="10334">MQYTGCKDIGGEKIYESDIVHFAAINPTGYENHDGEWVDTTEEEEPGVVIFKDGCFCVEFPDGSLLPFNAPKSEADKTPIIELFAVLGNIYQK</sequence>
<dbReference type="InterPro" id="IPR019096">
    <property type="entry name" value="YopX_protein"/>
</dbReference>
<dbReference type="EMBL" id="CP021643">
    <property type="protein sequence ID" value="AVX45134.1"/>
    <property type="molecule type" value="Genomic_DNA"/>
</dbReference>
<dbReference type="Pfam" id="PF09643">
    <property type="entry name" value="YopX"/>
    <property type="match status" value="1"/>
</dbReference>
<protein>
    <recommendedName>
        <fullName evidence="1">YopX protein domain-containing protein</fullName>
    </recommendedName>
</protein>
<accession>A0A2R4P3A6</accession>